<keyword evidence="2" id="KW-0472">Membrane</keyword>
<keyword evidence="2" id="KW-0812">Transmembrane</keyword>
<feature type="compositionally biased region" description="Basic and acidic residues" evidence="1">
    <location>
        <begin position="41"/>
        <end position="63"/>
    </location>
</feature>
<sequence length="63" mass="7036">MLSPFDASASAACYRRRRPPIVAVATATVIALLTPFSTKSGDGEERVEKRREGDTERVEKRRE</sequence>
<protein>
    <submittedName>
        <fullName evidence="3">Uncharacterized protein</fullName>
    </submittedName>
</protein>
<feature type="region of interest" description="Disordered" evidence="1">
    <location>
        <begin position="37"/>
        <end position="63"/>
    </location>
</feature>
<comment type="caution">
    <text evidence="3">The sequence shown here is derived from an EMBL/GenBank/DDBJ whole genome shotgun (WGS) entry which is preliminary data.</text>
</comment>
<organism evidence="3 4">
    <name type="scientific">Iris pallida</name>
    <name type="common">Sweet iris</name>
    <dbReference type="NCBI Taxonomy" id="29817"/>
    <lineage>
        <taxon>Eukaryota</taxon>
        <taxon>Viridiplantae</taxon>
        <taxon>Streptophyta</taxon>
        <taxon>Embryophyta</taxon>
        <taxon>Tracheophyta</taxon>
        <taxon>Spermatophyta</taxon>
        <taxon>Magnoliopsida</taxon>
        <taxon>Liliopsida</taxon>
        <taxon>Asparagales</taxon>
        <taxon>Iridaceae</taxon>
        <taxon>Iridoideae</taxon>
        <taxon>Irideae</taxon>
        <taxon>Iris</taxon>
    </lineage>
</organism>
<evidence type="ECO:0000256" key="2">
    <source>
        <dbReference type="SAM" id="Phobius"/>
    </source>
</evidence>
<evidence type="ECO:0000256" key="1">
    <source>
        <dbReference type="SAM" id="MobiDB-lite"/>
    </source>
</evidence>
<reference evidence="3" key="1">
    <citation type="journal article" date="2023" name="GigaByte">
        <title>Genome assembly of the bearded iris, Iris pallida Lam.</title>
        <authorList>
            <person name="Bruccoleri R.E."/>
            <person name="Oakeley E.J."/>
            <person name="Faust A.M.E."/>
            <person name="Altorfer M."/>
            <person name="Dessus-Babus S."/>
            <person name="Burckhardt D."/>
            <person name="Oertli M."/>
            <person name="Naumann U."/>
            <person name="Petersen F."/>
            <person name="Wong J."/>
        </authorList>
    </citation>
    <scope>NUCLEOTIDE SEQUENCE</scope>
    <source>
        <strain evidence="3">GSM-AAB239-AS_SAM_17_03QT</strain>
    </source>
</reference>
<keyword evidence="2" id="KW-1133">Transmembrane helix</keyword>
<name>A0AAX6HHU0_IRIPA</name>
<dbReference type="AlphaFoldDB" id="A0AAX6HHU0"/>
<gene>
    <name evidence="3" type="ORF">M6B38_312885</name>
</gene>
<evidence type="ECO:0000313" key="4">
    <source>
        <dbReference type="Proteomes" id="UP001140949"/>
    </source>
</evidence>
<feature type="transmembrane region" description="Helical" evidence="2">
    <location>
        <begin position="21"/>
        <end position="38"/>
    </location>
</feature>
<dbReference type="EMBL" id="JANAVB010009596">
    <property type="protein sequence ID" value="KAJ6840141.1"/>
    <property type="molecule type" value="Genomic_DNA"/>
</dbReference>
<evidence type="ECO:0000313" key="3">
    <source>
        <dbReference type="EMBL" id="KAJ6840141.1"/>
    </source>
</evidence>
<proteinExistence type="predicted"/>
<accession>A0AAX6HHU0</accession>
<keyword evidence="4" id="KW-1185">Reference proteome</keyword>
<dbReference type="Proteomes" id="UP001140949">
    <property type="component" value="Unassembled WGS sequence"/>
</dbReference>
<reference evidence="3" key="2">
    <citation type="submission" date="2023-04" db="EMBL/GenBank/DDBJ databases">
        <authorList>
            <person name="Bruccoleri R.E."/>
            <person name="Oakeley E.J."/>
            <person name="Faust A.-M."/>
            <person name="Dessus-Babus S."/>
            <person name="Altorfer M."/>
            <person name="Burckhardt D."/>
            <person name="Oertli M."/>
            <person name="Naumann U."/>
            <person name="Petersen F."/>
            <person name="Wong J."/>
        </authorList>
    </citation>
    <scope>NUCLEOTIDE SEQUENCE</scope>
    <source>
        <strain evidence="3">GSM-AAB239-AS_SAM_17_03QT</strain>
        <tissue evidence="3">Leaf</tissue>
    </source>
</reference>